<dbReference type="GO" id="GO:0009166">
    <property type="term" value="P:nucleotide catabolic process"/>
    <property type="evidence" value="ECO:0007669"/>
    <property type="project" value="InterPro"/>
</dbReference>
<dbReference type="GO" id="GO:0008253">
    <property type="term" value="F:5'-nucleotidase activity"/>
    <property type="evidence" value="ECO:0007669"/>
    <property type="project" value="TreeGrafter"/>
</dbReference>
<name>A0A7T4JUZ6_9CORY</name>
<protein>
    <submittedName>
        <fullName evidence="6">Bifunctional metallophosphatase/5'-nucleotidase</fullName>
    </submittedName>
</protein>
<dbReference type="RefSeq" id="WP_084036866.1">
    <property type="nucleotide sequence ID" value="NZ_CP066007.1"/>
</dbReference>
<dbReference type="PANTHER" id="PTHR11575:SF24">
    <property type="entry name" value="5'-NUCLEOTIDASE"/>
    <property type="match status" value="1"/>
</dbReference>
<feature type="domain" description="Calcineurin-like phosphoesterase" evidence="4">
    <location>
        <begin position="36"/>
        <end position="250"/>
    </location>
</feature>
<dbReference type="GeneID" id="92759373"/>
<organism evidence="6 7">
    <name type="scientific">Corynebacterium glucuronolyticum</name>
    <dbReference type="NCBI Taxonomy" id="39791"/>
    <lineage>
        <taxon>Bacteria</taxon>
        <taxon>Bacillati</taxon>
        <taxon>Actinomycetota</taxon>
        <taxon>Actinomycetes</taxon>
        <taxon>Mycobacteriales</taxon>
        <taxon>Corynebacteriaceae</taxon>
        <taxon>Corynebacterium</taxon>
    </lineage>
</organism>
<keyword evidence="2" id="KW-0378">Hydrolase</keyword>
<dbReference type="GO" id="GO:0046872">
    <property type="term" value="F:metal ion binding"/>
    <property type="evidence" value="ECO:0007669"/>
    <property type="project" value="InterPro"/>
</dbReference>
<dbReference type="EMBL" id="CP066007">
    <property type="protein sequence ID" value="QQB46335.1"/>
    <property type="molecule type" value="Genomic_DNA"/>
</dbReference>
<keyword evidence="3" id="KW-1133">Transmembrane helix</keyword>
<dbReference type="InterPro" id="IPR006146">
    <property type="entry name" value="5'-Nucleotdase_CS"/>
</dbReference>
<dbReference type="SUPFAM" id="SSF55816">
    <property type="entry name" value="5'-nucleotidase (syn. UDP-sugar hydrolase), C-terminal domain"/>
    <property type="match status" value="1"/>
</dbReference>
<dbReference type="GO" id="GO:0030288">
    <property type="term" value="C:outer membrane-bounded periplasmic space"/>
    <property type="evidence" value="ECO:0007669"/>
    <property type="project" value="TreeGrafter"/>
</dbReference>
<keyword evidence="1 2" id="KW-0732">Signal</keyword>
<evidence type="ECO:0000313" key="7">
    <source>
        <dbReference type="Proteomes" id="UP000596145"/>
    </source>
</evidence>
<accession>A0A7T4JUZ6</accession>
<comment type="similarity">
    <text evidence="2">Belongs to the 5'-nucleotidase family.</text>
</comment>
<dbReference type="Proteomes" id="UP000596145">
    <property type="component" value="Chromosome"/>
</dbReference>
<feature type="domain" description="5'-Nucleotidase C-terminal" evidence="5">
    <location>
        <begin position="357"/>
        <end position="504"/>
    </location>
</feature>
<evidence type="ECO:0000259" key="5">
    <source>
        <dbReference type="Pfam" id="PF02872"/>
    </source>
</evidence>
<dbReference type="Pfam" id="PF00149">
    <property type="entry name" value="Metallophos"/>
    <property type="match status" value="1"/>
</dbReference>
<dbReference type="InterPro" id="IPR008334">
    <property type="entry name" value="5'-Nucleotdase_C"/>
</dbReference>
<keyword evidence="2" id="KW-0547">Nucleotide-binding</keyword>
<proteinExistence type="inferred from homology"/>
<feature type="chain" id="PRO_5034868634" evidence="2">
    <location>
        <begin position="28"/>
        <end position="684"/>
    </location>
</feature>
<dbReference type="Gene3D" id="3.90.780.10">
    <property type="entry name" value="5'-Nucleotidase, C-terminal domain"/>
    <property type="match status" value="1"/>
</dbReference>
<dbReference type="PROSITE" id="PS00786">
    <property type="entry name" value="5_NUCLEOTIDASE_2"/>
    <property type="match status" value="1"/>
</dbReference>
<dbReference type="Gene3D" id="3.60.21.10">
    <property type="match status" value="1"/>
</dbReference>
<dbReference type="InterPro" id="IPR006179">
    <property type="entry name" value="5_nucleotidase/apyrase"/>
</dbReference>
<evidence type="ECO:0000313" key="6">
    <source>
        <dbReference type="EMBL" id="QQB46335.1"/>
    </source>
</evidence>
<evidence type="ECO:0000259" key="4">
    <source>
        <dbReference type="Pfam" id="PF00149"/>
    </source>
</evidence>
<evidence type="ECO:0000256" key="3">
    <source>
        <dbReference type="SAM" id="Phobius"/>
    </source>
</evidence>
<evidence type="ECO:0000256" key="1">
    <source>
        <dbReference type="ARBA" id="ARBA00022729"/>
    </source>
</evidence>
<dbReference type="SUPFAM" id="SSF56300">
    <property type="entry name" value="Metallo-dependent phosphatases"/>
    <property type="match status" value="1"/>
</dbReference>
<dbReference type="GO" id="GO:0008768">
    <property type="term" value="F:UDP-sugar diphosphatase activity"/>
    <property type="evidence" value="ECO:0007669"/>
    <property type="project" value="TreeGrafter"/>
</dbReference>
<evidence type="ECO:0000256" key="2">
    <source>
        <dbReference type="RuleBase" id="RU362119"/>
    </source>
</evidence>
<dbReference type="AlphaFoldDB" id="A0A7T4JUZ6"/>
<dbReference type="PRINTS" id="PR01607">
    <property type="entry name" value="APYRASEFAMLY"/>
</dbReference>
<dbReference type="InterPro" id="IPR004843">
    <property type="entry name" value="Calcineurin-like_PHP"/>
</dbReference>
<dbReference type="Pfam" id="PF02872">
    <property type="entry name" value="5_nucleotid_C"/>
    <property type="match status" value="1"/>
</dbReference>
<dbReference type="GO" id="GO:0000166">
    <property type="term" value="F:nucleotide binding"/>
    <property type="evidence" value="ECO:0007669"/>
    <property type="project" value="UniProtKB-KW"/>
</dbReference>
<keyword evidence="3" id="KW-0812">Transmembrane</keyword>
<feature type="transmembrane region" description="Helical" evidence="3">
    <location>
        <begin position="657"/>
        <end position="678"/>
    </location>
</feature>
<feature type="signal peptide" evidence="2">
    <location>
        <begin position="1"/>
        <end position="27"/>
    </location>
</feature>
<sequence length="684" mass="70546">MSNITRAIACITAATVSAAILTSPAFAQEATISKINIAAITDFHGHIETVTNKDGSLKEPGAAILACHMPKLADEGAAQIRVSAGDNIGGSTFVSSVDKDVPTIEALNAMGFVASAVGNHEFDQGWKDLSERIGINGDKLAKYTHLGANVEGETPELAPSYVEEVNGVKVGFVGAITDKLPSLVSPSGIEGITATAPIPAINAEADRLVKDGEADIVIALMHEDVALQSDSVLGSFSDNVAAVVGGHSHQFAQKTVEREGALPLVIVQAENYGTAVGDIDIEYDTTKRALTSITGSVQTVDEIAKDTDCVINPDAELTALVKKAHNKSEVLGQEIVAQNAPEMRRASDDLTAAGAGSSRGSESVLGNFIGEASKNYLAANSPVKPDLGVINAGGIRADIEGGDVTYSEAFLVQPFGNEIGYVEITGAALKDVLEQQWQADGSSRAVLMLGWSKNFSYTYDPAKPRGEKITSMSINGAPVDLNKTYTIAGNTFLLAGGDNFKGFTTGEVKTLGLMDLDAFIYGLKDKETTANPAQIGVGASISGKVKPGETITLDLSSLDYTVGGTATTVKATLGDASAEAQIDKTTKPEPGQDTFGTAKLTLTVPEGLSGDQRITITTDAGTEATIPVTISAGDDNNAGSGDDSHADATGSSDLADVLIGLSGAIMGLIAAIAAAIGLQTIFNQ</sequence>
<dbReference type="PANTHER" id="PTHR11575">
    <property type="entry name" value="5'-NUCLEOTIDASE-RELATED"/>
    <property type="match status" value="1"/>
</dbReference>
<dbReference type="InterPro" id="IPR029052">
    <property type="entry name" value="Metallo-depent_PP-like"/>
</dbReference>
<dbReference type="OrthoDB" id="1016457at2"/>
<keyword evidence="3" id="KW-0472">Membrane</keyword>
<reference evidence="6 7" key="1">
    <citation type="submission" date="2020-12" db="EMBL/GenBank/DDBJ databases">
        <title>FDA dAtabase for Regulatory Grade micrObial Sequences (FDA-ARGOS): Supporting development and validation of Infectious Disease Dx tests.</title>
        <authorList>
            <person name="Sproer C."/>
            <person name="Gronow S."/>
            <person name="Severitt S."/>
            <person name="Schroder I."/>
            <person name="Tallon L."/>
            <person name="Sadzewicz L."/>
            <person name="Zhao X."/>
            <person name="Boylan J."/>
            <person name="Ott S."/>
            <person name="Bowen H."/>
            <person name="Vavikolanu K."/>
            <person name="Mehta A."/>
            <person name="Aluvathingal J."/>
            <person name="Nadendla S."/>
            <person name="Lowell S."/>
            <person name="Myers T."/>
            <person name="Yan Y."/>
            <person name="Sichtig H."/>
        </authorList>
    </citation>
    <scope>NUCLEOTIDE SEQUENCE [LARGE SCALE GENOMIC DNA]</scope>
    <source>
        <strain evidence="6 7">FDAARGOS_1053</strain>
    </source>
</reference>
<dbReference type="InterPro" id="IPR036907">
    <property type="entry name" value="5'-Nucleotdase_C_sf"/>
</dbReference>
<gene>
    <name evidence="6" type="ORF">I6I10_13025</name>
</gene>